<name>A0ABM6JXU4_SPOUR</name>
<dbReference type="Proteomes" id="UP000192486">
    <property type="component" value="Chromosome"/>
</dbReference>
<keyword evidence="2" id="KW-1185">Reference proteome</keyword>
<organism evidence="1 2">
    <name type="scientific">Sporosarcina ureae</name>
    <dbReference type="NCBI Taxonomy" id="1571"/>
    <lineage>
        <taxon>Bacteria</taxon>
        <taxon>Bacillati</taxon>
        <taxon>Bacillota</taxon>
        <taxon>Bacilli</taxon>
        <taxon>Bacillales</taxon>
        <taxon>Caryophanaceae</taxon>
        <taxon>Sporosarcina</taxon>
    </lineage>
</organism>
<sequence length="134" mass="15864">MEQFEDWQIEDMVLNTVNGLAVSRLNKFYPTYVSKATSLPLDITFKYLSEMAKKGRIRLSWELRCEECYRTLKTVEDVIPFLNDEIICKYCGEESTFNRENIFPVFYISEAYKKQQQKNVQVKKKVGLRRAITL</sequence>
<proteinExistence type="predicted"/>
<reference evidence="1 2" key="1">
    <citation type="submission" date="2016-04" db="EMBL/GenBank/DDBJ databases">
        <title>Comparative Genomics and Epigenetics of Sporosarcina ureae.</title>
        <authorList>
            <person name="Oliver A.S."/>
            <person name="Cooper K.K."/>
        </authorList>
    </citation>
    <scope>NUCLEOTIDE SEQUENCE [LARGE SCALE GENOMIC DNA]</scope>
    <source>
        <strain evidence="1 2">S204</strain>
    </source>
</reference>
<dbReference type="RefSeq" id="WP_029052536.1">
    <property type="nucleotide sequence ID" value="NZ_CP015108.1"/>
</dbReference>
<dbReference type="EMBL" id="CP015108">
    <property type="protein sequence ID" value="ARF15083.1"/>
    <property type="molecule type" value="Genomic_DNA"/>
</dbReference>
<evidence type="ECO:0000313" key="1">
    <source>
        <dbReference type="EMBL" id="ARF15083.1"/>
    </source>
</evidence>
<accession>A0ABM6JXU4</accession>
<evidence type="ECO:0000313" key="2">
    <source>
        <dbReference type="Proteomes" id="UP000192486"/>
    </source>
</evidence>
<protein>
    <submittedName>
        <fullName evidence="1">Uncharacterized protein</fullName>
    </submittedName>
</protein>
<gene>
    <name evidence="1" type="ORF">SporoS204_13540</name>
</gene>